<dbReference type="Gene3D" id="3.40.225.10">
    <property type="entry name" value="Class II aldolase/adducin N-terminal domain"/>
    <property type="match status" value="1"/>
</dbReference>
<evidence type="ECO:0000256" key="1">
    <source>
        <dbReference type="ARBA" id="ARBA00022723"/>
    </source>
</evidence>
<evidence type="ECO:0000259" key="3">
    <source>
        <dbReference type="SMART" id="SM01007"/>
    </source>
</evidence>
<dbReference type="AlphaFoldDB" id="A0A840QF29"/>
<name>A0A840QF29_9PSEU</name>
<dbReference type="Proteomes" id="UP000584374">
    <property type="component" value="Unassembled WGS sequence"/>
</dbReference>
<keyword evidence="1" id="KW-0479">Metal-binding</keyword>
<dbReference type="InterPro" id="IPR036409">
    <property type="entry name" value="Aldolase_II/adducin_N_sf"/>
</dbReference>
<reference evidence="4 5" key="1">
    <citation type="submission" date="2020-08" db="EMBL/GenBank/DDBJ databases">
        <title>Sequencing the genomes of 1000 actinobacteria strains.</title>
        <authorList>
            <person name="Klenk H.-P."/>
        </authorList>
    </citation>
    <scope>NUCLEOTIDE SEQUENCE [LARGE SCALE GENOMIC DNA]</scope>
    <source>
        <strain evidence="4 5">DSM 45584</strain>
    </source>
</reference>
<dbReference type="RefSeq" id="WP_184731830.1">
    <property type="nucleotide sequence ID" value="NZ_JACHIW010000002.1"/>
</dbReference>
<dbReference type="Pfam" id="PF00596">
    <property type="entry name" value="Aldolase_II"/>
    <property type="match status" value="1"/>
</dbReference>
<dbReference type="InterPro" id="IPR001303">
    <property type="entry name" value="Aldolase_II/adducin_N"/>
</dbReference>
<keyword evidence="2 4" id="KW-0456">Lyase</keyword>
<dbReference type="SMART" id="SM01007">
    <property type="entry name" value="Aldolase_II"/>
    <property type="match status" value="1"/>
</dbReference>
<keyword evidence="5" id="KW-1185">Reference proteome</keyword>
<dbReference type="GO" id="GO:0019323">
    <property type="term" value="P:pentose catabolic process"/>
    <property type="evidence" value="ECO:0007669"/>
    <property type="project" value="TreeGrafter"/>
</dbReference>
<evidence type="ECO:0000313" key="5">
    <source>
        <dbReference type="Proteomes" id="UP000584374"/>
    </source>
</evidence>
<dbReference type="PANTHER" id="PTHR22789">
    <property type="entry name" value="FUCULOSE PHOSPHATE ALDOLASE"/>
    <property type="match status" value="1"/>
</dbReference>
<protein>
    <submittedName>
        <fullName evidence="4">L-fuculose-phosphate aldolase</fullName>
        <ecNumber evidence="4">4.1.2.17</ecNumber>
    </submittedName>
</protein>
<gene>
    <name evidence="4" type="ORF">BJ970_007033</name>
</gene>
<dbReference type="SUPFAM" id="SSF53639">
    <property type="entry name" value="AraD/HMP-PK domain-like"/>
    <property type="match status" value="1"/>
</dbReference>
<organism evidence="4 5">
    <name type="scientific">Saccharopolyspora phatthalungensis</name>
    <dbReference type="NCBI Taxonomy" id="664693"/>
    <lineage>
        <taxon>Bacteria</taxon>
        <taxon>Bacillati</taxon>
        <taxon>Actinomycetota</taxon>
        <taxon>Actinomycetes</taxon>
        <taxon>Pseudonocardiales</taxon>
        <taxon>Pseudonocardiaceae</taxon>
        <taxon>Saccharopolyspora</taxon>
    </lineage>
</organism>
<dbReference type="GO" id="GO:0008738">
    <property type="term" value="F:L-fuculose-phosphate aldolase activity"/>
    <property type="evidence" value="ECO:0007669"/>
    <property type="project" value="UniProtKB-EC"/>
</dbReference>
<evidence type="ECO:0000256" key="2">
    <source>
        <dbReference type="ARBA" id="ARBA00023239"/>
    </source>
</evidence>
<dbReference type="EMBL" id="JACHIW010000002">
    <property type="protein sequence ID" value="MBB5159434.1"/>
    <property type="molecule type" value="Genomic_DNA"/>
</dbReference>
<dbReference type="PANTHER" id="PTHR22789:SF0">
    <property type="entry name" value="3-OXO-TETRONATE 4-PHOSPHATE DECARBOXYLASE-RELATED"/>
    <property type="match status" value="1"/>
</dbReference>
<dbReference type="GO" id="GO:0046872">
    <property type="term" value="F:metal ion binding"/>
    <property type="evidence" value="ECO:0007669"/>
    <property type="project" value="UniProtKB-KW"/>
</dbReference>
<dbReference type="InterPro" id="IPR050197">
    <property type="entry name" value="Aldolase_class_II_sugar_metab"/>
</dbReference>
<comment type="caution">
    <text evidence="4">The sequence shown here is derived from an EMBL/GenBank/DDBJ whole genome shotgun (WGS) entry which is preliminary data.</text>
</comment>
<feature type="domain" description="Class II aldolase/adducin N-terminal" evidence="3">
    <location>
        <begin position="7"/>
        <end position="186"/>
    </location>
</feature>
<sequence length="237" mass="25054">MSDEVRELVSLASRVLGNAGHGDYIWGHASARDPHGRGVWMKASGLGLEEVTTSHVQLLGWDGAILEGSGKAHVEYPIHTEIMSARPDVGGVVHTHSPHAVALAAAGQELRPVSHAANFFVPPAVPRFTETAGLIITSELGKSVAETLGGASAVFLVNHGIVTVGPDLQTATIATILLESAAQQQLLTGQYGGMPSWSLPEESLAKRAHIYHEGALRQLWAYLVRQLDEAAVASEIS</sequence>
<dbReference type="EC" id="4.1.2.17" evidence="4"/>
<proteinExistence type="predicted"/>
<accession>A0A840QF29</accession>
<dbReference type="GO" id="GO:0005829">
    <property type="term" value="C:cytosol"/>
    <property type="evidence" value="ECO:0007669"/>
    <property type="project" value="TreeGrafter"/>
</dbReference>
<evidence type="ECO:0000313" key="4">
    <source>
        <dbReference type="EMBL" id="MBB5159434.1"/>
    </source>
</evidence>